<feature type="compositionally biased region" description="Basic and acidic residues" evidence="1">
    <location>
        <begin position="14"/>
        <end position="32"/>
    </location>
</feature>
<organism evidence="2 3">
    <name type="scientific">Obba rivulosa</name>
    <dbReference type="NCBI Taxonomy" id="1052685"/>
    <lineage>
        <taxon>Eukaryota</taxon>
        <taxon>Fungi</taxon>
        <taxon>Dikarya</taxon>
        <taxon>Basidiomycota</taxon>
        <taxon>Agaricomycotina</taxon>
        <taxon>Agaricomycetes</taxon>
        <taxon>Polyporales</taxon>
        <taxon>Gelatoporiaceae</taxon>
        <taxon>Obba</taxon>
    </lineage>
</organism>
<dbReference type="EMBL" id="KV722425">
    <property type="protein sequence ID" value="OCH89500.1"/>
    <property type="molecule type" value="Genomic_DNA"/>
</dbReference>
<proteinExistence type="predicted"/>
<gene>
    <name evidence="2" type="ORF">OBBRIDRAFT_826506</name>
</gene>
<protein>
    <submittedName>
        <fullName evidence="2">Uncharacterized protein</fullName>
    </submittedName>
</protein>
<sequence length="257" mass="28925">MQSRHGSTRSPPVLHERRAEWRQKATHDRASSDGDGCSTMVAVVARMSTCLKLPQLRIGWGVYAEGPTCMSHPNAKHRHARTIVRGMVVDQPNAHFSIPSIASCFNRETFDDSSNWPCQAAACKWIRDEHTPSSLSLQLRSGIPWNNVDINIPPFSAILPVRGTLCAMVGLGQSMDVEFWWLLRDTDGCQELNSALWFSQDRKSNNKLKRGQTAVDYLPLSHGLWKCRSESRADRQWQGQIASRPEPFDQEVDAARS</sequence>
<feature type="region of interest" description="Disordered" evidence="1">
    <location>
        <begin position="236"/>
        <end position="257"/>
    </location>
</feature>
<dbReference type="AlphaFoldDB" id="A0A8E2DIN3"/>
<accession>A0A8E2DIN3</accession>
<keyword evidence="3" id="KW-1185">Reference proteome</keyword>
<feature type="region of interest" description="Disordered" evidence="1">
    <location>
        <begin position="1"/>
        <end position="34"/>
    </location>
</feature>
<feature type="compositionally biased region" description="Acidic residues" evidence="1">
    <location>
        <begin position="248"/>
        <end position="257"/>
    </location>
</feature>
<name>A0A8E2DIN3_9APHY</name>
<reference evidence="2 3" key="1">
    <citation type="submission" date="2016-07" db="EMBL/GenBank/DDBJ databases">
        <title>Draft genome of the white-rot fungus Obba rivulosa 3A-2.</title>
        <authorList>
            <consortium name="DOE Joint Genome Institute"/>
            <person name="Miettinen O."/>
            <person name="Riley R."/>
            <person name="Acob R."/>
            <person name="Barry K."/>
            <person name="Cullen D."/>
            <person name="De Vries R."/>
            <person name="Hainaut M."/>
            <person name="Hatakka A."/>
            <person name="Henrissat B."/>
            <person name="Hilden K."/>
            <person name="Kuo R."/>
            <person name="Labutti K."/>
            <person name="Lipzen A."/>
            <person name="Makela M.R."/>
            <person name="Sandor L."/>
            <person name="Spatafora J.W."/>
            <person name="Grigoriev I.V."/>
            <person name="Hibbett D.S."/>
        </authorList>
    </citation>
    <scope>NUCLEOTIDE SEQUENCE [LARGE SCALE GENOMIC DNA]</scope>
    <source>
        <strain evidence="2 3">3A-2</strain>
    </source>
</reference>
<dbReference type="Proteomes" id="UP000250043">
    <property type="component" value="Unassembled WGS sequence"/>
</dbReference>
<evidence type="ECO:0000313" key="3">
    <source>
        <dbReference type="Proteomes" id="UP000250043"/>
    </source>
</evidence>
<feature type="compositionally biased region" description="Polar residues" evidence="1">
    <location>
        <begin position="1"/>
        <end position="10"/>
    </location>
</feature>
<evidence type="ECO:0000313" key="2">
    <source>
        <dbReference type="EMBL" id="OCH89500.1"/>
    </source>
</evidence>
<evidence type="ECO:0000256" key="1">
    <source>
        <dbReference type="SAM" id="MobiDB-lite"/>
    </source>
</evidence>